<keyword evidence="3" id="KW-0560">Oxidoreductase</keyword>
<dbReference type="STRING" id="698762.SAMN00808754_1821"/>
<sequence length="258" mass="28709">MILVLSGTSDGNGLIRELVSLGYRVLATAVTPYGAHLAREAGAVEVSQGELDKTSFKELVQKKKVRAVIDATHPYAEKITSIAQEVAEDVNIPYLRLRREFAPVPQHPLVKMASDWEEAAEAAARAQGNTVFLAIGSRRLEVFTNYEGLRKKRLVVRILPDRDSLEKCLKLGFWPRDIIALQGPFSYELNLALFREYKAEVLVTKDSGHTGGLLEKIQAALDLKLEVILLRRPPEPPGLRLEEILKVLEQTCKGVFKG</sequence>
<dbReference type="PANTHER" id="PTHR36925:SF1">
    <property type="entry name" value="COBALT-PRECORRIN-6A REDUCTASE"/>
    <property type="match status" value="1"/>
</dbReference>
<dbReference type="RefSeq" id="WP_084665417.1">
    <property type="nucleotide sequence ID" value="NZ_LT838272.1"/>
</dbReference>
<dbReference type="OrthoDB" id="9780707at2"/>
<dbReference type="GO" id="GO:0016994">
    <property type="term" value="F:precorrin-6A reductase activity"/>
    <property type="evidence" value="ECO:0007669"/>
    <property type="project" value="InterPro"/>
</dbReference>
<dbReference type="UniPathway" id="UPA00148"/>
<keyword evidence="5" id="KW-1185">Reference proteome</keyword>
<dbReference type="AlphaFoldDB" id="A0A1W1VVD3"/>
<organism evidence="4 5">
    <name type="scientific">Thermanaeromonas toyohensis ToBE</name>
    <dbReference type="NCBI Taxonomy" id="698762"/>
    <lineage>
        <taxon>Bacteria</taxon>
        <taxon>Bacillati</taxon>
        <taxon>Bacillota</taxon>
        <taxon>Clostridia</taxon>
        <taxon>Neomoorellales</taxon>
        <taxon>Neomoorellaceae</taxon>
        <taxon>Thermanaeromonas</taxon>
    </lineage>
</organism>
<name>A0A1W1VVD3_9FIRM</name>
<protein>
    <submittedName>
        <fullName evidence="4">Precorrin-6A/cobalt-precorrin-6A reductase</fullName>
    </submittedName>
</protein>
<dbReference type="EMBL" id="LT838272">
    <property type="protein sequence ID" value="SMB97337.1"/>
    <property type="molecule type" value="Genomic_DNA"/>
</dbReference>
<evidence type="ECO:0000256" key="3">
    <source>
        <dbReference type="ARBA" id="ARBA00023002"/>
    </source>
</evidence>
<evidence type="ECO:0000313" key="4">
    <source>
        <dbReference type="EMBL" id="SMB97337.1"/>
    </source>
</evidence>
<dbReference type="Proteomes" id="UP000192569">
    <property type="component" value="Chromosome I"/>
</dbReference>
<dbReference type="Pfam" id="PF02571">
    <property type="entry name" value="CbiJ"/>
    <property type="match status" value="1"/>
</dbReference>
<reference evidence="4 5" key="1">
    <citation type="submission" date="2017-04" db="EMBL/GenBank/DDBJ databases">
        <authorList>
            <person name="Afonso C.L."/>
            <person name="Miller P.J."/>
            <person name="Scott M.A."/>
            <person name="Spackman E."/>
            <person name="Goraichik I."/>
            <person name="Dimitrov K.M."/>
            <person name="Suarez D.L."/>
            <person name="Swayne D.E."/>
        </authorList>
    </citation>
    <scope>NUCLEOTIDE SEQUENCE [LARGE SCALE GENOMIC DNA]</scope>
    <source>
        <strain evidence="4 5">ToBE</strain>
    </source>
</reference>
<keyword evidence="2" id="KW-0169">Cobalamin biosynthesis</keyword>
<gene>
    <name evidence="4" type="ORF">SAMN00808754_1821</name>
</gene>
<accession>A0A1W1VVD3</accession>
<evidence type="ECO:0000256" key="2">
    <source>
        <dbReference type="ARBA" id="ARBA00022573"/>
    </source>
</evidence>
<dbReference type="GO" id="GO:0009236">
    <property type="term" value="P:cobalamin biosynthetic process"/>
    <property type="evidence" value="ECO:0007669"/>
    <property type="project" value="UniProtKB-UniPathway"/>
</dbReference>
<evidence type="ECO:0000256" key="1">
    <source>
        <dbReference type="ARBA" id="ARBA00004953"/>
    </source>
</evidence>
<dbReference type="NCBIfam" id="TIGR00715">
    <property type="entry name" value="precor6x_red"/>
    <property type="match status" value="1"/>
</dbReference>
<dbReference type="PROSITE" id="PS51014">
    <property type="entry name" value="COBK_CBIJ"/>
    <property type="match status" value="1"/>
</dbReference>
<dbReference type="InterPro" id="IPR003723">
    <property type="entry name" value="Precorrin-6x_reduct"/>
</dbReference>
<dbReference type="PANTHER" id="PTHR36925">
    <property type="entry name" value="COBALT-PRECORRIN-6A REDUCTASE"/>
    <property type="match status" value="1"/>
</dbReference>
<proteinExistence type="predicted"/>
<comment type="pathway">
    <text evidence="1">Cofactor biosynthesis; adenosylcobalamin biosynthesis.</text>
</comment>
<evidence type="ECO:0000313" key="5">
    <source>
        <dbReference type="Proteomes" id="UP000192569"/>
    </source>
</evidence>